<dbReference type="InterPro" id="IPR005814">
    <property type="entry name" value="Aminotrans_3"/>
</dbReference>
<dbReference type="PANTHER" id="PTHR43206">
    <property type="entry name" value="AMINOTRANSFERASE"/>
    <property type="match status" value="1"/>
</dbReference>
<name>A0A936K5L0_9BACT</name>
<evidence type="ECO:0000313" key="10">
    <source>
        <dbReference type="EMBL" id="MBK8572628.1"/>
    </source>
</evidence>
<dbReference type="InterPro" id="IPR015422">
    <property type="entry name" value="PyrdxlP-dep_Trfase_small"/>
</dbReference>
<comment type="caution">
    <text evidence="10">The sequence shown here is derived from an EMBL/GenBank/DDBJ whole genome shotgun (WGS) entry which is preliminary data.</text>
</comment>
<dbReference type="GO" id="GO:0009450">
    <property type="term" value="P:gamma-aminobutyric acid catabolic process"/>
    <property type="evidence" value="ECO:0007669"/>
    <property type="project" value="TreeGrafter"/>
</dbReference>
<evidence type="ECO:0000256" key="9">
    <source>
        <dbReference type="RuleBase" id="RU003560"/>
    </source>
</evidence>
<dbReference type="PANTHER" id="PTHR43206:SF2">
    <property type="entry name" value="4-AMINOBUTYRATE AMINOTRANSFERASE GABT"/>
    <property type="match status" value="1"/>
</dbReference>
<protein>
    <recommendedName>
        <fullName evidence="8">L-lysine-epsilon aminotransferase</fullName>
        <ecNumber evidence="3">2.6.1.36</ecNumber>
    </recommendedName>
    <alternativeName>
        <fullName evidence="7">Lysine 6-aminotransferase</fullName>
    </alternativeName>
</protein>
<comment type="similarity">
    <text evidence="2 9">Belongs to the class-III pyridoxal-phosphate-dependent aminotransferase family.</text>
</comment>
<dbReference type="Pfam" id="PF00202">
    <property type="entry name" value="Aminotran_3"/>
    <property type="match status" value="1"/>
</dbReference>
<dbReference type="SUPFAM" id="SSF53383">
    <property type="entry name" value="PLP-dependent transferases"/>
    <property type="match status" value="1"/>
</dbReference>
<dbReference type="InterPro" id="IPR017657">
    <property type="entry name" value="L-lysine_6-transaminase"/>
</dbReference>
<dbReference type="EC" id="2.6.1.36" evidence="3"/>
<gene>
    <name evidence="10" type="ORF">IPN91_08275</name>
</gene>
<dbReference type="NCBIfam" id="TIGR03251">
    <property type="entry name" value="LAT_fam"/>
    <property type="match status" value="1"/>
</dbReference>
<dbReference type="EMBL" id="JADKCH010000007">
    <property type="protein sequence ID" value="MBK8572628.1"/>
    <property type="molecule type" value="Genomic_DNA"/>
</dbReference>
<dbReference type="GO" id="GO:0045484">
    <property type="term" value="F:L-lysine 6-transaminase activity"/>
    <property type="evidence" value="ECO:0007669"/>
    <property type="project" value="UniProtKB-EC"/>
</dbReference>
<keyword evidence="6 9" id="KW-0663">Pyridoxal phosphate</keyword>
<sequence length="446" mass="49492">MSSQPINPNAVFDTLGRHMLVDGFHLVMDLEKSHGSWIVDARDGRKYLDFYTFFATTPLGHNHPRLREAAFVQQLGEIAVNKPANSDIYTTAFAEWVEAFGTHAAPDYLPHLFWIDGGSLAVENALKAAFDWKVRKNLAAGKGEKGSQVIHFREAFHGRSGYTLSLTNTADPRKYQYFPKFSWPRVPNPKLSFPMDLAKIETAEAEAVAAIEAAVAQNPDDIACLIVEPIQGEGGDNHFRGEFLRKLRVLADRHEFLLIFDEVQTGFGATGKWWAHQWFDVQPDIIAFGKKTQTCGIAASRRLDEVDSVFTVPSRINSTWGGNLVDMVRGTRIIDVIREENLLDHGVKQGERLLKGLQEIHHDFPEVTANPRGRGLFCALDIATPELRNAVVAKGHDLGMMILSTGVQGLRFRPAMNLTTEDLDLGVELLRKAVAQVAATSPTLVG</sequence>
<evidence type="ECO:0000256" key="3">
    <source>
        <dbReference type="ARBA" id="ARBA00013071"/>
    </source>
</evidence>
<dbReference type="PIRSF" id="PIRSF000521">
    <property type="entry name" value="Transaminase_4ab_Lys_Orn"/>
    <property type="match status" value="1"/>
</dbReference>
<evidence type="ECO:0000313" key="11">
    <source>
        <dbReference type="Proteomes" id="UP000709959"/>
    </source>
</evidence>
<proteinExistence type="inferred from homology"/>
<evidence type="ECO:0000256" key="2">
    <source>
        <dbReference type="ARBA" id="ARBA00008954"/>
    </source>
</evidence>
<organism evidence="10 11">
    <name type="scientific">Candidatus Geothrix odensensis</name>
    <dbReference type="NCBI Taxonomy" id="2954440"/>
    <lineage>
        <taxon>Bacteria</taxon>
        <taxon>Pseudomonadati</taxon>
        <taxon>Acidobacteriota</taxon>
        <taxon>Holophagae</taxon>
        <taxon>Holophagales</taxon>
        <taxon>Holophagaceae</taxon>
        <taxon>Geothrix</taxon>
    </lineage>
</organism>
<dbReference type="GO" id="GO:0030170">
    <property type="term" value="F:pyridoxal phosphate binding"/>
    <property type="evidence" value="ECO:0007669"/>
    <property type="project" value="InterPro"/>
</dbReference>
<evidence type="ECO:0000256" key="1">
    <source>
        <dbReference type="ARBA" id="ARBA00001933"/>
    </source>
</evidence>
<evidence type="ECO:0000256" key="6">
    <source>
        <dbReference type="ARBA" id="ARBA00022898"/>
    </source>
</evidence>
<keyword evidence="4 10" id="KW-0032">Aminotransferase</keyword>
<dbReference type="CDD" id="cd00610">
    <property type="entry name" value="OAT_like"/>
    <property type="match status" value="1"/>
</dbReference>
<dbReference type="InterPro" id="IPR015424">
    <property type="entry name" value="PyrdxlP-dep_Trfase"/>
</dbReference>
<dbReference type="Gene3D" id="3.40.640.10">
    <property type="entry name" value="Type I PLP-dependent aspartate aminotransferase-like (Major domain)"/>
    <property type="match status" value="1"/>
</dbReference>
<dbReference type="GO" id="GO:0017000">
    <property type="term" value="P:antibiotic biosynthetic process"/>
    <property type="evidence" value="ECO:0007669"/>
    <property type="project" value="InterPro"/>
</dbReference>
<evidence type="ECO:0000256" key="5">
    <source>
        <dbReference type="ARBA" id="ARBA00022679"/>
    </source>
</evidence>
<dbReference type="Proteomes" id="UP000709959">
    <property type="component" value="Unassembled WGS sequence"/>
</dbReference>
<evidence type="ECO:0000256" key="8">
    <source>
        <dbReference type="ARBA" id="ARBA00050040"/>
    </source>
</evidence>
<dbReference type="Gene3D" id="3.90.1150.10">
    <property type="entry name" value="Aspartate Aminotransferase, domain 1"/>
    <property type="match status" value="1"/>
</dbReference>
<evidence type="ECO:0000256" key="4">
    <source>
        <dbReference type="ARBA" id="ARBA00022576"/>
    </source>
</evidence>
<dbReference type="InterPro" id="IPR015421">
    <property type="entry name" value="PyrdxlP-dep_Trfase_major"/>
</dbReference>
<comment type="cofactor">
    <cofactor evidence="1">
        <name>pyridoxal 5'-phosphate</name>
        <dbReference type="ChEBI" id="CHEBI:597326"/>
    </cofactor>
</comment>
<evidence type="ECO:0000256" key="7">
    <source>
        <dbReference type="ARBA" id="ARBA00030921"/>
    </source>
</evidence>
<dbReference type="AlphaFoldDB" id="A0A936K5L0"/>
<keyword evidence="5 10" id="KW-0808">Transferase</keyword>
<accession>A0A936K5L0</accession>
<reference evidence="10 11" key="1">
    <citation type="submission" date="2020-10" db="EMBL/GenBank/DDBJ databases">
        <title>Connecting structure to function with the recovery of over 1000 high-quality activated sludge metagenome-assembled genomes encoding full-length rRNA genes using long-read sequencing.</title>
        <authorList>
            <person name="Singleton C.M."/>
            <person name="Petriglieri F."/>
            <person name="Kristensen J.M."/>
            <person name="Kirkegaard R.H."/>
            <person name="Michaelsen T.Y."/>
            <person name="Andersen M.H."/>
            <person name="Karst S.M."/>
            <person name="Dueholm M.S."/>
            <person name="Nielsen P.H."/>
            <person name="Albertsen M."/>
        </authorList>
    </citation>
    <scope>NUCLEOTIDE SEQUENCE [LARGE SCALE GENOMIC DNA]</scope>
    <source>
        <strain evidence="10">OdNE_18-Q3-R46-58_MAXAC.008</strain>
    </source>
</reference>